<dbReference type="NCBIfam" id="TIGR00945">
    <property type="entry name" value="tatC"/>
    <property type="match status" value="1"/>
</dbReference>
<comment type="similarity">
    <text evidence="5">Belongs to the TatC family.</text>
</comment>
<keyword evidence="5" id="KW-0811">Translocation</keyword>
<comment type="function">
    <text evidence="5">Part of the twin-arginine translocation (Tat) system that transports large folded proteins containing a characteristic twin-arginine motif in their signal peptide across membranes.</text>
</comment>
<sequence length="291" mass="32681">MKLFGTRNPAPPSLPAPSPQGDGAVQEAVPSADMAEMSFLDHLEELRWRLIKGLSGILVSTILCSFFSKWIIDHILLGPAKPDFFMYRLFGVEAKPLELLNRTITGQFFAHLGTILFVGVIIGAPVFIYQLWKFVEPGLYPHEKQGMRFAAAFATGFFILGVMFGYLIITPLALQFFANYTISEQIINQFDITKYFSMITTWALGVGILFELPVIVYFLAKLGILSGQILRKGRRYALIVVLILGAIFTPPDPISQVLVAVPLFLLYELSIHIASFVDRRREEQLRQALYS</sequence>
<gene>
    <name evidence="5 7" type="primary">tatC</name>
    <name evidence="7" type="ORF">ENO59_10820</name>
</gene>
<dbReference type="GO" id="GO:0065002">
    <property type="term" value="P:intracellular protein transmembrane transport"/>
    <property type="evidence" value="ECO:0007669"/>
    <property type="project" value="TreeGrafter"/>
</dbReference>
<name>A0A7V2F728_RHOMR</name>
<evidence type="ECO:0000256" key="2">
    <source>
        <dbReference type="ARBA" id="ARBA00022692"/>
    </source>
</evidence>
<dbReference type="GO" id="GO:0033281">
    <property type="term" value="C:TAT protein transport complex"/>
    <property type="evidence" value="ECO:0007669"/>
    <property type="project" value="UniProtKB-UniRule"/>
</dbReference>
<dbReference type="PRINTS" id="PR01840">
    <property type="entry name" value="TATCFAMILY"/>
</dbReference>
<dbReference type="HAMAP" id="MF_00902">
    <property type="entry name" value="TatC"/>
    <property type="match status" value="1"/>
</dbReference>
<dbReference type="PANTHER" id="PTHR30371:SF0">
    <property type="entry name" value="SEC-INDEPENDENT PROTEIN TRANSLOCASE PROTEIN TATC, CHLOROPLASTIC-RELATED"/>
    <property type="match status" value="1"/>
</dbReference>
<evidence type="ECO:0000313" key="7">
    <source>
        <dbReference type="EMBL" id="HER96981.1"/>
    </source>
</evidence>
<keyword evidence="5" id="KW-0813">Transport</keyword>
<dbReference type="GO" id="GO:0009977">
    <property type="term" value="F:proton motive force dependent protein transmembrane transporter activity"/>
    <property type="evidence" value="ECO:0007669"/>
    <property type="project" value="TreeGrafter"/>
</dbReference>
<evidence type="ECO:0000256" key="1">
    <source>
        <dbReference type="ARBA" id="ARBA00004141"/>
    </source>
</evidence>
<accession>A0A7V2F728</accession>
<dbReference type="EMBL" id="DSGB01000006">
    <property type="protein sequence ID" value="HER96981.1"/>
    <property type="molecule type" value="Genomic_DNA"/>
</dbReference>
<proteinExistence type="inferred from homology"/>
<comment type="subunit">
    <text evidence="5">Forms a complex with TatA.</text>
</comment>
<feature type="transmembrane region" description="Helical" evidence="5">
    <location>
        <begin position="149"/>
        <end position="169"/>
    </location>
</feature>
<evidence type="ECO:0000256" key="6">
    <source>
        <dbReference type="SAM" id="MobiDB-lite"/>
    </source>
</evidence>
<feature type="transmembrane region" description="Helical" evidence="5">
    <location>
        <begin position="53"/>
        <end position="72"/>
    </location>
</feature>
<feature type="transmembrane region" description="Helical" evidence="5">
    <location>
        <begin position="236"/>
        <end position="251"/>
    </location>
</feature>
<dbReference type="Pfam" id="PF00902">
    <property type="entry name" value="TatC"/>
    <property type="match status" value="1"/>
</dbReference>
<feature type="transmembrane region" description="Helical" evidence="5">
    <location>
        <begin position="108"/>
        <end position="129"/>
    </location>
</feature>
<protein>
    <recommendedName>
        <fullName evidence="5">Sec-independent protein translocase protein TatC</fullName>
    </recommendedName>
</protein>
<feature type="region of interest" description="Disordered" evidence="6">
    <location>
        <begin position="1"/>
        <end position="25"/>
    </location>
</feature>
<evidence type="ECO:0000256" key="5">
    <source>
        <dbReference type="HAMAP-Rule" id="MF_00902"/>
    </source>
</evidence>
<dbReference type="PANTHER" id="PTHR30371">
    <property type="entry name" value="SEC-INDEPENDENT PROTEIN TRANSLOCASE PROTEIN TATC"/>
    <property type="match status" value="1"/>
</dbReference>
<organism evidence="7">
    <name type="scientific">Rhodothermus marinus</name>
    <name type="common">Rhodothermus obamensis</name>
    <dbReference type="NCBI Taxonomy" id="29549"/>
    <lineage>
        <taxon>Bacteria</taxon>
        <taxon>Pseudomonadati</taxon>
        <taxon>Rhodothermota</taxon>
        <taxon>Rhodothermia</taxon>
        <taxon>Rhodothermales</taxon>
        <taxon>Rhodothermaceae</taxon>
        <taxon>Rhodothermus</taxon>
    </lineage>
</organism>
<feature type="compositionally biased region" description="Pro residues" evidence="6">
    <location>
        <begin position="9"/>
        <end position="18"/>
    </location>
</feature>
<reference evidence="7" key="1">
    <citation type="journal article" date="2020" name="mSystems">
        <title>Genome- and Community-Level Interaction Insights into Carbon Utilization and Element Cycling Functions of Hydrothermarchaeota in Hydrothermal Sediment.</title>
        <authorList>
            <person name="Zhou Z."/>
            <person name="Liu Y."/>
            <person name="Xu W."/>
            <person name="Pan J."/>
            <person name="Luo Z.H."/>
            <person name="Li M."/>
        </authorList>
    </citation>
    <scope>NUCLEOTIDE SEQUENCE [LARGE SCALE GENOMIC DNA]</scope>
    <source>
        <strain evidence="7">SpSt-143</strain>
    </source>
</reference>
<comment type="subcellular location">
    <subcellularLocation>
        <location evidence="5">Cell membrane</location>
        <topology evidence="5">Multi-pass membrane protein</topology>
    </subcellularLocation>
    <subcellularLocation>
        <location evidence="1">Membrane</location>
        <topology evidence="1">Multi-pass membrane protein</topology>
    </subcellularLocation>
</comment>
<keyword evidence="5" id="KW-1003">Cell membrane</keyword>
<dbReference type="InterPro" id="IPR002033">
    <property type="entry name" value="TatC"/>
</dbReference>
<keyword evidence="5" id="KW-0653">Protein transport</keyword>
<dbReference type="AlphaFoldDB" id="A0A7V2F728"/>
<feature type="transmembrane region" description="Helical" evidence="5">
    <location>
        <begin position="257"/>
        <end position="277"/>
    </location>
</feature>
<evidence type="ECO:0000256" key="4">
    <source>
        <dbReference type="ARBA" id="ARBA00023136"/>
    </source>
</evidence>
<keyword evidence="3 5" id="KW-1133">Transmembrane helix</keyword>
<dbReference type="GO" id="GO:0043953">
    <property type="term" value="P:protein transport by the Tat complex"/>
    <property type="evidence" value="ECO:0007669"/>
    <property type="project" value="UniProtKB-UniRule"/>
</dbReference>
<keyword evidence="4 5" id="KW-0472">Membrane</keyword>
<evidence type="ECO:0000256" key="3">
    <source>
        <dbReference type="ARBA" id="ARBA00022989"/>
    </source>
</evidence>
<comment type="caution">
    <text evidence="7">The sequence shown here is derived from an EMBL/GenBank/DDBJ whole genome shotgun (WGS) entry which is preliminary data.</text>
</comment>
<keyword evidence="2 5" id="KW-0812">Transmembrane</keyword>
<feature type="transmembrane region" description="Helical" evidence="5">
    <location>
        <begin position="202"/>
        <end position="224"/>
    </location>
</feature>